<organism evidence="2 3">
    <name type="scientific">Mikania micrantha</name>
    <name type="common">bitter vine</name>
    <dbReference type="NCBI Taxonomy" id="192012"/>
    <lineage>
        <taxon>Eukaryota</taxon>
        <taxon>Viridiplantae</taxon>
        <taxon>Streptophyta</taxon>
        <taxon>Embryophyta</taxon>
        <taxon>Tracheophyta</taxon>
        <taxon>Spermatophyta</taxon>
        <taxon>Magnoliopsida</taxon>
        <taxon>eudicotyledons</taxon>
        <taxon>Gunneridae</taxon>
        <taxon>Pentapetalae</taxon>
        <taxon>asterids</taxon>
        <taxon>campanulids</taxon>
        <taxon>Asterales</taxon>
        <taxon>Asteraceae</taxon>
        <taxon>Asteroideae</taxon>
        <taxon>Heliantheae alliance</taxon>
        <taxon>Eupatorieae</taxon>
        <taxon>Mikania</taxon>
    </lineage>
</organism>
<dbReference type="Proteomes" id="UP000326396">
    <property type="component" value="Unassembled WGS sequence"/>
</dbReference>
<evidence type="ECO:0000313" key="3">
    <source>
        <dbReference type="Proteomes" id="UP000326396"/>
    </source>
</evidence>
<accession>A0A5N6LJK8</accession>
<dbReference type="EMBL" id="SZYD01000194">
    <property type="protein sequence ID" value="KAD2080482.1"/>
    <property type="molecule type" value="Genomic_DNA"/>
</dbReference>
<comment type="caution">
    <text evidence="2">The sequence shown here is derived from an EMBL/GenBank/DDBJ whole genome shotgun (WGS) entry which is preliminary data.</text>
</comment>
<protein>
    <submittedName>
        <fullName evidence="2">Uncharacterized protein</fullName>
    </submittedName>
</protein>
<proteinExistence type="predicted"/>
<dbReference type="AlphaFoldDB" id="A0A5N6LJK8"/>
<name>A0A5N6LJK8_9ASTR</name>
<feature type="region of interest" description="Disordered" evidence="1">
    <location>
        <begin position="1"/>
        <end position="95"/>
    </location>
</feature>
<evidence type="ECO:0000256" key="1">
    <source>
        <dbReference type="SAM" id="MobiDB-lite"/>
    </source>
</evidence>
<dbReference type="OrthoDB" id="1749520at2759"/>
<sequence length="115" mass="12813">MTKWHDGRTSGIKVNLPDTNRGEGTFNESQVFGPKDKRQTSRQKVMLQEEEMQEKSSKPQLNVTHSPCPKGSSAQLPTPPGIALSDPSHEWPRNMGVFQGNMAMSESFQNSDVQI</sequence>
<evidence type="ECO:0000313" key="2">
    <source>
        <dbReference type="EMBL" id="KAD2080482.1"/>
    </source>
</evidence>
<keyword evidence="3" id="KW-1185">Reference proteome</keyword>
<reference evidence="2 3" key="1">
    <citation type="submission" date="2019-05" db="EMBL/GenBank/DDBJ databases">
        <title>Mikania micrantha, genome provides insights into the molecular mechanism of rapid growth.</title>
        <authorList>
            <person name="Liu B."/>
        </authorList>
    </citation>
    <scope>NUCLEOTIDE SEQUENCE [LARGE SCALE GENOMIC DNA]</scope>
    <source>
        <strain evidence="2">NLD-2019</strain>
        <tissue evidence="2">Leaf</tissue>
    </source>
</reference>
<gene>
    <name evidence="2" type="ORF">E3N88_41879</name>
</gene>